<comment type="function">
    <text evidence="13">Produces ATP from ADP in the presence of a sodium ion gradient across the membrane. The beta chain is the catalytic subunit.</text>
</comment>
<keyword evidence="9 14" id="KW-0472">Membrane</keyword>
<dbReference type="GO" id="GO:0045259">
    <property type="term" value="C:proton-transporting ATP synthase complex"/>
    <property type="evidence" value="ECO:0007669"/>
    <property type="project" value="UniProtKB-KW"/>
</dbReference>
<evidence type="ECO:0000256" key="1">
    <source>
        <dbReference type="ARBA" id="ARBA00004370"/>
    </source>
</evidence>
<dbReference type="Proteomes" id="UP000483078">
    <property type="component" value="Unassembled WGS sequence"/>
</dbReference>
<dbReference type="SMART" id="SM00382">
    <property type="entry name" value="AAA"/>
    <property type="match status" value="1"/>
</dbReference>
<keyword evidence="6 14" id="KW-0067">ATP-binding</keyword>
<dbReference type="Pfam" id="PF00006">
    <property type="entry name" value="ATP-synt_ab"/>
    <property type="match status" value="1"/>
</dbReference>
<dbReference type="SUPFAM" id="SSF52540">
    <property type="entry name" value="P-loop containing nucleoside triphosphate hydrolases"/>
    <property type="match status" value="1"/>
</dbReference>
<dbReference type="CDD" id="cd18115">
    <property type="entry name" value="ATP-synt_F1_beta_N"/>
    <property type="match status" value="1"/>
</dbReference>
<dbReference type="InterPro" id="IPR004100">
    <property type="entry name" value="ATPase_F1/V1/A1_a/bsu_N"/>
</dbReference>
<evidence type="ECO:0000256" key="10">
    <source>
        <dbReference type="ARBA" id="ARBA00023196"/>
    </source>
</evidence>
<dbReference type="PANTHER" id="PTHR15184">
    <property type="entry name" value="ATP SYNTHASE"/>
    <property type="match status" value="1"/>
</dbReference>
<accession>A0A7C9LPA5</accession>
<dbReference type="SUPFAM" id="SSF50615">
    <property type="entry name" value="N-terminal domain of alpha and beta subunits of F1 ATP synthase"/>
    <property type="match status" value="1"/>
</dbReference>
<dbReference type="GO" id="GO:0005524">
    <property type="term" value="F:ATP binding"/>
    <property type="evidence" value="ECO:0007669"/>
    <property type="project" value="UniProtKB-UniRule"/>
</dbReference>
<dbReference type="CDD" id="cd01133">
    <property type="entry name" value="F1-ATPase_beta_CD"/>
    <property type="match status" value="1"/>
</dbReference>
<keyword evidence="11 14" id="KW-0066">ATP synthesis</keyword>
<dbReference type="SUPFAM" id="SSF47917">
    <property type="entry name" value="C-terminal domain of alpha and beta subunits of F1 ATP synthase"/>
    <property type="match status" value="1"/>
</dbReference>
<evidence type="ECO:0000256" key="8">
    <source>
        <dbReference type="ARBA" id="ARBA00023065"/>
    </source>
</evidence>
<dbReference type="NCBIfam" id="TIGR01039">
    <property type="entry name" value="atpD"/>
    <property type="match status" value="1"/>
</dbReference>
<dbReference type="PANTHER" id="PTHR15184:SF71">
    <property type="entry name" value="ATP SYNTHASE SUBUNIT BETA, MITOCHONDRIAL"/>
    <property type="match status" value="1"/>
</dbReference>
<dbReference type="InterPro" id="IPR036121">
    <property type="entry name" value="ATPase_F1/V1/A1_a/bsu_N_sf"/>
</dbReference>
<dbReference type="AlphaFoldDB" id="A0A7C9LPA5"/>
<dbReference type="InterPro" id="IPR005722">
    <property type="entry name" value="ATP_synth_F1_bsu"/>
</dbReference>
<dbReference type="InterPro" id="IPR024034">
    <property type="entry name" value="ATPase_F1/V1_b/a_C"/>
</dbReference>
<evidence type="ECO:0000256" key="14">
    <source>
        <dbReference type="HAMAP-Rule" id="MF_01347"/>
    </source>
</evidence>
<dbReference type="EC" id="7.1.2.2" evidence="14"/>
<keyword evidence="7 14" id="KW-1278">Translocase</keyword>
<comment type="caution">
    <text evidence="16">The sequence shown here is derived from an EMBL/GenBank/DDBJ whole genome shotgun (WGS) entry which is preliminary data.</text>
</comment>
<evidence type="ECO:0000256" key="13">
    <source>
        <dbReference type="ARBA" id="ARBA00059242"/>
    </source>
</evidence>
<evidence type="ECO:0000256" key="9">
    <source>
        <dbReference type="ARBA" id="ARBA00023136"/>
    </source>
</evidence>
<dbReference type="RefSeq" id="WP_273249681.1">
    <property type="nucleotide sequence ID" value="NZ_VENJ01000012.1"/>
</dbReference>
<keyword evidence="10 14" id="KW-0139">CF(1)</keyword>
<dbReference type="InterPro" id="IPR050053">
    <property type="entry name" value="ATPase_alpha/beta_chains"/>
</dbReference>
<keyword evidence="14" id="KW-1003">Cell membrane</keyword>
<dbReference type="FunFam" id="1.10.1140.10:FF:000001">
    <property type="entry name" value="ATP synthase subunit beta"/>
    <property type="match status" value="1"/>
</dbReference>
<keyword evidence="8 14" id="KW-0406">Ion transport</keyword>
<feature type="domain" description="AAA+ ATPase" evidence="15">
    <location>
        <begin position="143"/>
        <end position="390"/>
    </location>
</feature>
<comment type="catalytic activity">
    <reaction evidence="14">
        <text>ATP + H2O + 4 H(+)(in) = ADP + phosphate + 5 H(+)(out)</text>
        <dbReference type="Rhea" id="RHEA:57720"/>
        <dbReference type="ChEBI" id="CHEBI:15377"/>
        <dbReference type="ChEBI" id="CHEBI:15378"/>
        <dbReference type="ChEBI" id="CHEBI:30616"/>
        <dbReference type="ChEBI" id="CHEBI:43474"/>
        <dbReference type="ChEBI" id="CHEBI:456216"/>
        <dbReference type="EC" id="7.1.2.2"/>
    </reaction>
</comment>
<evidence type="ECO:0000256" key="6">
    <source>
        <dbReference type="ARBA" id="ARBA00022840"/>
    </source>
</evidence>
<sequence>MAKVKGKITQVIGAVVDVQFDDHLPAILNALEADNNGKTLVLEVAQHLGENTVRTVAMDATEGLVRGQDVTDTEAPITMPVGNATLGRILNVVGEPVDEQGEVKADEHRAIHQPAPEFAEQSTESEVLTTGIKVIDLLAPYAKGGKIGLFGGAGVGKTVLIMELINNIAKVHSGFSVFAGVGERTREGNDLYHEMIESGVIVPDNLPDSKVALVYGQMNEPPGARMRVALSGLTLAEQFRDQSGTDVLFFVDNIFRFTQAGSEVSALLGRIPSAVGYQPTLATDMGALQERITSTKSGSITSVQAIYVPADDLTDPAPATSFAHLDATTVLSRAISELGIYPAVDPLDSTSRLLDPAVIGEEHYKVATDVQQILQRYKSLQDIIAILGMDELSEEDKLTVSRARKLQRFLSQPFDVAKVFTGSDGIQVPLEETISSFKAVVAGEYDHLPEGAFYMVGGIEDVKAKAEKMAADAA</sequence>
<gene>
    <name evidence="14 16" type="primary">atpD</name>
    <name evidence="16" type="ORF">FH759_09650</name>
</gene>
<comment type="subcellular location">
    <subcellularLocation>
        <location evidence="14">Cell membrane</location>
        <topology evidence="14">Peripheral membrane protein</topology>
    </subcellularLocation>
    <subcellularLocation>
        <location evidence="1">Membrane</location>
    </subcellularLocation>
</comment>
<dbReference type="InterPro" id="IPR027417">
    <property type="entry name" value="P-loop_NTPase"/>
</dbReference>
<dbReference type="Pfam" id="PF22919">
    <property type="entry name" value="ATP-synt_VA_C"/>
    <property type="match status" value="1"/>
</dbReference>
<evidence type="ECO:0000256" key="4">
    <source>
        <dbReference type="ARBA" id="ARBA00022741"/>
    </source>
</evidence>
<dbReference type="InterPro" id="IPR003593">
    <property type="entry name" value="AAA+_ATPase"/>
</dbReference>
<protein>
    <recommendedName>
        <fullName evidence="14">ATP synthase subunit beta</fullName>
        <ecNumber evidence="14">7.1.2.2</ecNumber>
    </recommendedName>
    <alternativeName>
        <fullName evidence="14">ATP synthase F1 sector subunit beta</fullName>
    </alternativeName>
    <alternativeName>
        <fullName evidence="14">F-ATPase subunit beta</fullName>
    </alternativeName>
</protein>
<dbReference type="HAMAP" id="MF_01347">
    <property type="entry name" value="ATP_synth_beta_bact"/>
    <property type="match status" value="1"/>
</dbReference>
<evidence type="ECO:0000256" key="2">
    <source>
        <dbReference type="ARBA" id="ARBA00008936"/>
    </source>
</evidence>
<evidence type="ECO:0000256" key="3">
    <source>
        <dbReference type="ARBA" id="ARBA00022448"/>
    </source>
</evidence>
<dbReference type="FunFam" id="2.40.10.170:FF:000005">
    <property type="entry name" value="ATP synthase subunit beta"/>
    <property type="match status" value="1"/>
</dbReference>
<reference evidence="16 17" key="1">
    <citation type="submission" date="2019-06" db="EMBL/GenBank/DDBJ databases">
        <title>Enrichment of Autotrophic Halophilic Microorganisms from Red Sea Brine Pool Using Microbial Electrosynthesis System.</title>
        <authorList>
            <person name="Alqahtani M.F."/>
            <person name="Bajracharya S."/>
            <person name="Katuri K.P."/>
            <person name="Ali M."/>
            <person name="Saikaly P.E."/>
        </authorList>
    </citation>
    <scope>NUCLEOTIDE SEQUENCE [LARGE SCALE GENOMIC DNA]</scope>
    <source>
        <strain evidence="16">MES6</strain>
    </source>
</reference>
<dbReference type="PIRSF" id="PIRSF039072">
    <property type="entry name" value="ATPase_subunit_beta"/>
    <property type="match status" value="1"/>
</dbReference>
<evidence type="ECO:0000256" key="11">
    <source>
        <dbReference type="ARBA" id="ARBA00023310"/>
    </source>
</evidence>
<dbReference type="InterPro" id="IPR055190">
    <property type="entry name" value="ATP-synt_VA_C"/>
</dbReference>
<dbReference type="Gene3D" id="2.40.10.170">
    <property type="match status" value="1"/>
</dbReference>
<dbReference type="Pfam" id="PF02874">
    <property type="entry name" value="ATP-synt_ab_N"/>
    <property type="match status" value="1"/>
</dbReference>
<dbReference type="GO" id="GO:0046933">
    <property type="term" value="F:proton-transporting ATP synthase activity, rotational mechanism"/>
    <property type="evidence" value="ECO:0007669"/>
    <property type="project" value="UniProtKB-UniRule"/>
</dbReference>
<dbReference type="GO" id="GO:0005886">
    <property type="term" value="C:plasma membrane"/>
    <property type="evidence" value="ECO:0007669"/>
    <property type="project" value="UniProtKB-SubCell"/>
</dbReference>
<dbReference type="PROSITE" id="PS00152">
    <property type="entry name" value="ATPASE_ALPHA_BETA"/>
    <property type="match status" value="1"/>
</dbReference>
<dbReference type="InterPro" id="IPR000194">
    <property type="entry name" value="ATPase_F1/V1/A1_a/bsu_nucl-bd"/>
</dbReference>
<dbReference type="Gene3D" id="1.10.1140.10">
    <property type="entry name" value="Bovine Mitochondrial F1-atpase, Atp Synthase Beta Chain, Chain D, domain 3"/>
    <property type="match status" value="1"/>
</dbReference>
<keyword evidence="5 14" id="KW-0375">Hydrogen ion transport</keyword>
<organism evidence="16 17">
    <name type="scientific">Sediminimonas qiaohouensis</name>
    <dbReference type="NCBI Taxonomy" id="552061"/>
    <lineage>
        <taxon>Bacteria</taxon>
        <taxon>Pseudomonadati</taxon>
        <taxon>Pseudomonadota</taxon>
        <taxon>Alphaproteobacteria</taxon>
        <taxon>Rhodobacterales</taxon>
        <taxon>Roseobacteraceae</taxon>
        <taxon>Sediminimonas</taxon>
    </lineage>
</organism>
<keyword evidence="3 14" id="KW-0813">Transport</keyword>
<dbReference type="EMBL" id="VENJ01000012">
    <property type="protein sequence ID" value="MTJ04940.1"/>
    <property type="molecule type" value="Genomic_DNA"/>
</dbReference>
<dbReference type="CDD" id="cd18110">
    <property type="entry name" value="ATP-synt_F1_beta_C"/>
    <property type="match status" value="1"/>
</dbReference>
<dbReference type="FunFam" id="3.40.50.300:FF:000026">
    <property type="entry name" value="ATP synthase subunit beta"/>
    <property type="match status" value="1"/>
</dbReference>
<keyword evidence="4 14" id="KW-0547">Nucleotide-binding</keyword>
<comment type="similarity">
    <text evidence="2 14">Belongs to the ATPase alpha/beta chains family.</text>
</comment>
<feature type="binding site" evidence="14">
    <location>
        <begin position="151"/>
        <end position="158"/>
    </location>
    <ligand>
        <name>ATP</name>
        <dbReference type="ChEBI" id="CHEBI:30616"/>
    </ligand>
</feature>
<comment type="catalytic activity">
    <reaction evidence="12">
        <text>4 Na(+)(in) + ATP + H2O = 4 Na(+)(out) + ADP + phosphate + H(+)</text>
        <dbReference type="Rhea" id="RHEA:58156"/>
        <dbReference type="ChEBI" id="CHEBI:15377"/>
        <dbReference type="ChEBI" id="CHEBI:15378"/>
        <dbReference type="ChEBI" id="CHEBI:29101"/>
        <dbReference type="ChEBI" id="CHEBI:30616"/>
        <dbReference type="ChEBI" id="CHEBI:43474"/>
        <dbReference type="ChEBI" id="CHEBI:456216"/>
        <dbReference type="EC" id="7.2.2.1"/>
    </reaction>
</comment>
<name>A0A7C9LPA5_9RHOB</name>
<evidence type="ECO:0000256" key="12">
    <source>
        <dbReference type="ARBA" id="ARBA00052325"/>
    </source>
</evidence>
<proteinExistence type="inferred from homology"/>
<evidence type="ECO:0000313" key="17">
    <source>
        <dbReference type="Proteomes" id="UP000483078"/>
    </source>
</evidence>
<evidence type="ECO:0000256" key="7">
    <source>
        <dbReference type="ARBA" id="ARBA00022967"/>
    </source>
</evidence>
<dbReference type="Gene3D" id="3.40.50.300">
    <property type="entry name" value="P-loop containing nucleotide triphosphate hydrolases"/>
    <property type="match status" value="1"/>
</dbReference>
<dbReference type="GO" id="GO:0046962">
    <property type="term" value="F:sodium-transporting ATPase activity, rotational mechanism"/>
    <property type="evidence" value="ECO:0007669"/>
    <property type="project" value="UniProtKB-EC"/>
</dbReference>
<comment type="function">
    <text evidence="14">Produces ATP from ADP in the presence of a proton gradient across the membrane. The catalytic sites are hosted primarily by the beta subunits.</text>
</comment>
<evidence type="ECO:0000313" key="16">
    <source>
        <dbReference type="EMBL" id="MTJ04940.1"/>
    </source>
</evidence>
<evidence type="ECO:0000259" key="15">
    <source>
        <dbReference type="SMART" id="SM00382"/>
    </source>
</evidence>
<dbReference type="InterPro" id="IPR020003">
    <property type="entry name" value="ATPase_a/bsu_AS"/>
</dbReference>
<evidence type="ECO:0000256" key="5">
    <source>
        <dbReference type="ARBA" id="ARBA00022781"/>
    </source>
</evidence>